<evidence type="ECO:0000256" key="1">
    <source>
        <dbReference type="ARBA" id="ARBA00004479"/>
    </source>
</evidence>
<comment type="similarity">
    <text evidence="2 13">Belongs to the integrin alpha chain family.</text>
</comment>
<keyword evidence="7 13" id="KW-1133">Transmembrane helix</keyword>
<feature type="transmembrane region" description="Helical" evidence="13">
    <location>
        <begin position="1053"/>
        <end position="1077"/>
    </location>
</feature>
<feature type="signal peptide" evidence="13">
    <location>
        <begin position="1"/>
        <end position="22"/>
    </location>
</feature>
<evidence type="ECO:0000256" key="9">
    <source>
        <dbReference type="ARBA" id="ARBA00023136"/>
    </source>
</evidence>
<evidence type="ECO:0000259" key="14">
    <source>
        <dbReference type="Pfam" id="PF08441"/>
    </source>
</evidence>
<dbReference type="InterPro" id="IPR048286">
    <property type="entry name" value="Integrin_alpha_Ig-like_3"/>
</dbReference>
<dbReference type="Gene3D" id="2.60.40.1460">
    <property type="entry name" value="Integrin domains. Chain A, domain 2"/>
    <property type="match status" value="1"/>
</dbReference>
<dbReference type="Pfam" id="PF01839">
    <property type="entry name" value="FG-GAP"/>
    <property type="match status" value="2"/>
</dbReference>
<dbReference type="PANTHER" id="PTHR23220:SF122">
    <property type="entry name" value="INTEGRIN ALPHA-PS1"/>
    <property type="match status" value="1"/>
</dbReference>
<keyword evidence="11" id="KW-0325">Glycoprotein</keyword>
<evidence type="ECO:0000313" key="17">
    <source>
        <dbReference type="Proteomes" id="UP001318040"/>
    </source>
</evidence>
<feature type="repeat" description="FG-GAP" evidence="12">
    <location>
        <begin position="304"/>
        <end position="366"/>
    </location>
</feature>
<dbReference type="GO" id="GO:0005178">
    <property type="term" value="F:integrin binding"/>
    <property type="evidence" value="ECO:0007669"/>
    <property type="project" value="TreeGrafter"/>
</dbReference>
<gene>
    <name evidence="18" type="primary">LOC116942283</name>
</gene>
<evidence type="ECO:0000259" key="16">
    <source>
        <dbReference type="Pfam" id="PF20806"/>
    </source>
</evidence>
<dbReference type="Gene3D" id="2.60.40.1510">
    <property type="entry name" value="ntegrin, alpha v. Chain A, domain 3"/>
    <property type="match status" value="1"/>
</dbReference>
<dbReference type="PRINTS" id="PR01185">
    <property type="entry name" value="INTEGRINA"/>
</dbReference>
<evidence type="ECO:0000256" key="11">
    <source>
        <dbReference type="ARBA" id="ARBA00023180"/>
    </source>
</evidence>
<dbReference type="GO" id="GO:0098609">
    <property type="term" value="P:cell-cell adhesion"/>
    <property type="evidence" value="ECO:0007669"/>
    <property type="project" value="TreeGrafter"/>
</dbReference>
<comment type="subcellular location">
    <subcellularLocation>
        <location evidence="1 13">Membrane</location>
        <topology evidence="1 13">Single-pass type I membrane protein</topology>
    </subcellularLocation>
</comment>
<feature type="domain" description="Integrin alpha first immunoglubulin-like" evidence="14">
    <location>
        <begin position="491"/>
        <end position="657"/>
    </location>
</feature>
<name>A0AAJ7T3T0_PETMA</name>
<accession>A0AAJ7T3T0</accession>
<evidence type="ECO:0000256" key="4">
    <source>
        <dbReference type="ARBA" id="ARBA00022729"/>
    </source>
</evidence>
<dbReference type="InterPro" id="IPR013517">
    <property type="entry name" value="FG-GAP"/>
</dbReference>
<keyword evidence="10 13" id="KW-0675">Receptor</keyword>
<evidence type="ECO:0000313" key="18">
    <source>
        <dbReference type="RefSeq" id="XP_032809880.1"/>
    </source>
</evidence>
<dbReference type="Gene3D" id="2.130.10.130">
    <property type="entry name" value="Integrin alpha, N-terminal"/>
    <property type="match status" value="1"/>
</dbReference>
<dbReference type="SUPFAM" id="SSF69179">
    <property type="entry name" value="Integrin domains"/>
    <property type="match status" value="3"/>
</dbReference>
<organism evidence="17 18">
    <name type="scientific">Petromyzon marinus</name>
    <name type="common">Sea lamprey</name>
    <dbReference type="NCBI Taxonomy" id="7757"/>
    <lineage>
        <taxon>Eukaryota</taxon>
        <taxon>Metazoa</taxon>
        <taxon>Chordata</taxon>
        <taxon>Craniata</taxon>
        <taxon>Vertebrata</taxon>
        <taxon>Cyclostomata</taxon>
        <taxon>Hyperoartia</taxon>
        <taxon>Petromyzontiformes</taxon>
        <taxon>Petromyzontidae</taxon>
        <taxon>Petromyzon</taxon>
    </lineage>
</organism>
<dbReference type="GO" id="GO:0033627">
    <property type="term" value="P:cell adhesion mediated by integrin"/>
    <property type="evidence" value="ECO:0007669"/>
    <property type="project" value="TreeGrafter"/>
</dbReference>
<keyword evidence="17" id="KW-1185">Reference proteome</keyword>
<keyword evidence="3 13" id="KW-0812">Transmembrane</keyword>
<dbReference type="GO" id="GO:0007229">
    <property type="term" value="P:integrin-mediated signaling pathway"/>
    <property type="evidence" value="ECO:0007669"/>
    <property type="project" value="UniProtKB-KW"/>
</dbReference>
<feature type="domain" description="Integrin alpha second immunoglobulin-like" evidence="15">
    <location>
        <begin position="659"/>
        <end position="814"/>
    </location>
</feature>
<evidence type="ECO:0000256" key="5">
    <source>
        <dbReference type="ARBA" id="ARBA00022737"/>
    </source>
</evidence>
<dbReference type="GO" id="GO:0008305">
    <property type="term" value="C:integrin complex"/>
    <property type="evidence" value="ECO:0007669"/>
    <property type="project" value="InterPro"/>
</dbReference>
<dbReference type="RefSeq" id="XP_032809880.1">
    <property type="nucleotide sequence ID" value="XM_032953989.1"/>
</dbReference>
<feature type="repeat" description="FG-GAP" evidence="12">
    <location>
        <begin position="246"/>
        <end position="303"/>
    </location>
</feature>
<reference evidence="18" key="1">
    <citation type="submission" date="2025-08" db="UniProtKB">
        <authorList>
            <consortium name="RefSeq"/>
        </authorList>
    </citation>
    <scope>IDENTIFICATION</scope>
    <source>
        <tissue evidence="18">Sperm</tissue>
    </source>
</reference>
<dbReference type="AlphaFoldDB" id="A0AAJ7T3T0"/>
<keyword evidence="6 13" id="KW-0130">Cell adhesion</keyword>
<feature type="repeat" description="FG-GAP" evidence="12">
    <location>
        <begin position="445"/>
        <end position="506"/>
    </location>
</feature>
<dbReference type="PROSITE" id="PS00242">
    <property type="entry name" value="INTEGRIN_ALPHA"/>
    <property type="match status" value="1"/>
</dbReference>
<dbReference type="InterPro" id="IPR000413">
    <property type="entry name" value="Integrin_alpha"/>
</dbReference>
<dbReference type="GO" id="GO:0007160">
    <property type="term" value="P:cell-matrix adhesion"/>
    <property type="evidence" value="ECO:0007669"/>
    <property type="project" value="TreeGrafter"/>
</dbReference>
<dbReference type="Proteomes" id="UP001318040">
    <property type="component" value="Chromosome 14"/>
</dbReference>
<dbReference type="SMART" id="SM00191">
    <property type="entry name" value="Int_alpha"/>
    <property type="match status" value="5"/>
</dbReference>
<feature type="repeat" description="FG-GAP" evidence="12">
    <location>
        <begin position="27"/>
        <end position="92"/>
    </location>
</feature>
<feature type="repeat" description="FG-GAP" evidence="12">
    <location>
        <begin position="384"/>
        <end position="441"/>
    </location>
</feature>
<keyword evidence="8 13" id="KW-0401">Integrin</keyword>
<keyword evidence="9 13" id="KW-0472">Membrane</keyword>
<dbReference type="GO" id="GO:0009897">
    <property type="term" value="C:external side of plasma membrane"/>
    <property type="evidence" value="ECO:0007669"/>
    <property type="project" value="TreeGrafter"/>
</dbReference>
<dbReference type="Gene3D" id="1.20.5.930">
    <property type="entry name" value="Bicelle-embedded integrin alpha(iib) transmembrane segment"/>
    <property type="match status" value="1"/>
</dbReference>
<evidence type="ECO:0000256" key="6">
    <source>
        <dbReference type="ARBA" id="ARBA00022889"/>
    </source>
</evidence>
<dbReference type="Pfam" id="PF20805">
    <property type="entry name" value="Integrin_A_Ig_2"/>
    <property type="match status" value="1"/>
</dbReference>
<dbReference type="InterPro" id="IPR013649">
    <property type="entry name" value="Integrin_alpha_Ig-like_1"/>
</dbReference>
<dbReference type="Pfam" id="PF20806">
    <property type="entry name" value="Integrin_A_Ig_3"/>
    <property type="match status" value="1"/>
</dbReference>
<dbReference type="PROSITE" id="PS51470">
    <property type="entry name" value="FG_GAP"/>
    <property type="match status" value="5"/>
</dbReference>
<dbReference type="PANTHER" id="PTHR23220">
    <property type="entry name" value="INTEGRIN ALPHA"/>
    <property type="match status" value="1"/>
</dbReference>
<dbReference type="InterPro" id="IPR032695">
    <property type="entry name" value="Integrin_dom_sf"/>
</dbReference>
<evidence type="ECO:0000256" key="7">
    <source>
        <dbReference type="ARBA" id="ARBA00022989"/>
    </source>
</evidence>
<evidence type="ECO:0000259" key="15">
    <source>
        <dbReference type="Pfam" id="PF20805"/>
    </source>
</evidence>
<protein>
    <submittedName>
        <fullName evidence="18">Integrin alpha-6-like isoform X1</fullName>
    </submittedName>
</protein>
<dbReference type="InterPro" id="IPR028994">
    <property type="entry name" value="Integrin_alpha_N"/>
</dbReference>
<evidence type="ECO:0000256" key="13">
    <source>
        <dbReference type="RuleBase" id="RU003762"/>
    </source>
</evidence>
<keyword evidence="5" id="KW-0677">Repeat</keyword>
<feature type="chain" id="PRO_5042318099" evidence="13">
    <location>
        <begin position="23"/>
        <end position="1115"/>
    </location>
</feature>
<dbReference type="GO" id="GO:0050900">
    <property type="term" value="P:leukocyte migration"/>
    <property type="evidence" value="ECO:0007669"/>
    <property type="project" value="TreeGrafter"/>
</dbReference>
<feature type="domain" description="Integrin alpha third immunoglobulin-like" evidence="16">
    <location>
        <begin position="826"/>
        <end position="1039"/>
    </location>
</feature>
<dbReference type="InterPro" id="IPR018184">
    <property type="entry name" value="Integrin_alpha_C_CS"/>
</dbReference>
<sequence length="1115" mass="122017">MKLLYLRLTTVLFMDCFINCHAFNLDTDHPIIKEGDEGSLFGFSVALHKQVLPEIKSILLVGAPQAEGLPRQAARRSGGIYACPITQQPGDCSRLTFDDHVDPKEESKENQWMGVTVRSQGPGGKVLACAHRYERRKFVGNSEEIRSPVGRCYVLGQALGLDQDDHSEGGGWHACSDRGESYALYGFCQQGTAAGFTRDYHYLYFGSPGAHYWRGLVSMSHKNSSLYENGIFDDGPYETVYTTKSEKDPEHIKVPLNSYMGFSVDVANNVARRGEPSVVAGAPRAAHMGAVLLLAVNYSHNSLVPEVMLRGEGLASAYGYAVCLADLNGDGWMDLLVGAPYFFDQSKKSVGGAVYVYLNDNGRYHPGHGHADSSWGGNEHGGGERKKRVRLEGTVGSGFGLTIAAIGDVDLDGFQDVAVGAPFEESGRVYIYSGGPSGVITKPAQVLDGENLDVGLKGFGYSLSGGLDVDGNLYPDLLVGSLSDQVVLFRSRTVITADVHLLTDGDIDMSVKNCENRQSTCVRVLACFSYWARPPTYSPAITLHYSLNAEEDRRQQGLSSRVHLTAIAGTETGTLLGVHVLSGNVSLGGQGDTRCFNTTLRVHDHVKDKLRPIPLHLHYEVQEARWEKSEAAMGELLPTLNASVANPLRTEVNFVKEGCGEDKVCQSELSFNFSFCSHVKSENFTQLHSEGGRPLFLVGQHKGLALNVSLRNMGDDAHETHLLLALPSGLSYRGYRQIWGSSQDVQPLCLLSSNASVVDCELGNPLRRGHQVLLYLILSTEGVTKDMLELSSTLQLTTTSEQEGLEPVIAKVKVLLEMDIVIISTVRPSQAYFGGEIRGESVIWWEGAAGSLVEFNITVLNLGHSLEGLGGAYVDIHFPVEMSNGKWLLYLVALELSGAEAAATGEVPPTCQGPQVDELVLKSVAGRTVSTRGASQKKTIEKFWHPPPLNEKGYTKLDCGEGTARCWRYRCPLAELTPPGKQTLAQVRLRARLWNSTFLEEYPRAHQVDVVARVHVGFTKPLTNLVIKGAKPEGQPVRVTVLTETPGPALVTLPWWIILLTVLAGLLLLALLILLLWKCGFFKRTTENMQYETVYHRAHLHLQPSERQRLGLESK</sequence>
<dbReference type="InterPro" id="IPR013519">
    <property type="entry name" value="Int_alpha_beta-p"/>
</dbReference>
<dbReference type="SUPFAM" id="SSF69318">
    <property type="entry name" value="Integrin alpha N-terminal domain"/>
    <property type="match status" value="1"/>
</dbReference>
<evidence type="ECO:0000256" key="8">
    <source>
        <dbReference type="ARBA" id="ARBA00023037"/>
    </source>
</evidence>
<dbReference type="Gene3D" id="2.60.40.1530">
    <property type="entry name" value="ntegrin, alpha v. Chain A, domain 4"/>
    <property type="match status" value="1"/>
</dbReference>
<evidence type="ECO:0000256" key="2">
    <source>
        <dbReference type="ARBA" id="ARBA00008054"/>
    </source>
</evidence>
<dbReference type="InterPro" id="IPR048285">
    <property type="entry name" value="Integrin_alpha_Ig-like_2"/>
</dbReference>
<keyword evidence="4 13" id="KW-0732">Signal</keyword>
<evidence type="ECO:0000256" key="12">
    <source>
        <dbReference type="PROSITE-ProRule" id="PRU00803"/>
    </source>
</evidence>
<dbReference type="Pfam" id="PF08441">
    <property type="entry name" value="Integrin_A_Ig_1"/>
    <property type="match status" value="1"/>
</dbReference>
<proteinExistence type="inferred from homology"/>
<evidence type="ECO:0000256" key="10">
    <source>
        <dbReference type="ARBA" id="ARBA00023170"/>
    </source>
</evidence>
<evidence type="ECO:0000256" key="3">
    <source>
        <dbReference type="ARBA" id="ARBA00022692"/>
    </source>
</evidence>
<dbReference type="KEGG" id="pmrn:116942283"/>